<dbReference type="GO" id="GO:0016787">
    <property type="term" value="F:hydrolase activity"/>
    <property type="evidence" value="ECO:0007669"/>
    <property type="project" value="UniProtKB-KW"/>
</dbReference>
<evidence type="ECO:0000313" key="3">
    <source>
        <dbReference type="EMBL" id="ANI13073.1"/>
    </source>
</evidence>
<reference evidence="3 4" key="1">
    <citation type="submission" date="2016-05" db="EMBL/GenBank/DDBJ databases">
        <title>Genome Sequence of Pseudomonas citronellolis Strain SJTE-3, an Estrogens and Persistent Organic Pollutants degradation strain.</title>
        <authorList>
            <person name="Liang R."/>
        </authorList>
    </citation>
    <scope>NUCLEOTIDE SEQUENCE [LARGE SCALE GENOMIC DNA]</scope>
    <source>
        <strain evidence="3 4">SJTE-3</strain>
    </source>
</reference>
<feature type="chain" id="PRO_5008391493" evidence="2">
    <location>
        <begin position="27"/>
        <end position="346"/>
    </location>
</feature>
<feature type="compositionally biased region" description="Low complexity" evidence="1">
    <location>
        <begin position="59"/>
        <end position="71"/>
    </location>
</feature>
<feature type="compositionally biased region" description="Low complexity" evidence="1">
    <location>
        <begin position="150"/>
        <end position="189"/>
    </location>
</feature>
<keyword evidence="3" id="KW-0808">Transferase</keyword>
<dbReference type="InterPro" id="IPR029058">
    <property type="entry name" value="AB_hydrolase_fold"/>
</dbReference>
<feature type="region of interest" description="Disordered" evidence="1">
    <location>
        <begin position="24"/>
        <end position="71"/>
    </location>
</feature>
<dbReference type="InterPro" id="IPR022529">
    <property type="entry name" value="DUF3530"/>
</dbReference>
<evidence type="ECO:0000256" key="2">
    <source>
        <dbReference type="SAM" id="SignalP"/>
    </source>
</evidence>
<dbReference type="EMBL" id="CP015878">
    <property type="protein sequence ID" value="ANI13073.1"/>
    <property type="molecule type" value="Genomic_DNA"/>
</dbReference>
<feature type="compositionally biased region" description="Basic and acidic residues" evidence="1">
    <location>
        <begin position="139"/>
        <end position="149"/>
    </location>
</feature>
<evidence type="ECO:0000313" key="4">
    <source>
        <dbReference type="Proteomes" id="UP000077748"/>
    </source>
</evidence>
<feature type="signal peptide" evidence="2">
    <location>
        <begin position="1"/>
        <end position="26"/>
    </location>
</feature>
<evidence type="ECO:0000256" key="1">
    <source>
        <dbReference type="SAM" id="MobiDB-lite"/>
    </source>
</evidence>
<dbReference type="Gene3D" id="3.40.50.1820">
    <property type="entry name" value="alpha/beta hydrolase"/>
    <property type="match status" value="1"/>
</dbReference>
<dbReference type="GO" id="GO:0016746">
    <property type="term" value="F:acyltransferase activity"/>
    <property type="evidence" value="ECO:0007669"/>
    <property type="project" value="UniProtKB-KW"/>
</dbReference>
<dbReference type="Pfam" id="PF12048">
    <property type="entry name" value="DUF3530"/>
    <property type="match status" value="1"/>
</dbReference>
<dbReference type="SUPFAM" id="SSF53474">
    <property type="entry name" value="alpha/beta-Hydrolases"/>
    <property type="match status" value="1"/>
</dbReference>
<sequence>MSRPAQPTRLALCLALSLAPLVPGWAEDTPASPPGPAVAPAAPARPALEERSQDEASALQQRLPQKQQQTLQAGEENFLALWLPANAPQAEGVVIIVPGDGENPDWPVAVGPLRRKLPDAGWQTLALGLPDPQDSQPVPRRESADKAAADSDAGASSKDVQGESGAATPTPESTAEAGSGEPAQASSEAPPAPDAAIERRKAYAERVMARIQAGLDFALQGKPRSIVLLGHGTGAYWAARYLAEREPGEIHNLLIVDAEVPRDFRPALEDMVPRLQLATGDFYYKDRRVDREAAKARLQASRRETGKTYVQIGMNALPADRATEQDQLYRRIRGWLSLHIKQAPAE</sequence>
<protein>
    <submittedName>
        <fullName evidence="3">Hydrolase or acyltransferase</fullName>
    </submittedName>
</protein>
<keyword evidence="2" id="KW-0732">Signal</keyword>
<organism evidence="3 4">
    <name type="scientific">Pseudomonas citronellolis</name>
    <dbReference type="NCBI Taxonomy" id="53408"/>
    <lineage>
        <taxon>Bacteria</taxon>
        <taxon>Pseudomonadati</taxon>
        <taxon>Pseudomonadota</taxon>
        <taxon>Gammaproteobacteria</taxon>
        <taxon>Pseudomonadales</taxon>
        <taxon>Pseudomonadaceae</taxon>
        <taxon>Pseudomonas</taxon>
    </lineage>
</organism>
<keyword evidence="3" id="KW-0012">Acyltransferase</keyword>
<name>A0A1A9K7V6_9PSED</name>
<dbReference type="RefSeq" id="WP_064581823.1">
    <property type="nucleotide sequence ID" value="NZ_CP015878.1"/>
</dbReference>
<gene>
    <name evidence="3" type="ORF">A9C11_03325</name>
</gene>
<accession>A0A1A9K7V6</accession>
<dbReference type="AlphaFoldDB" id="A0A1A9K7V6"/>
<keyword evidence="3" id="KW-0378">Hydrolase</keyword>
<proteinExistence type="predicted"/>
<feature type="region of interest" description="Disordered" evidence="1">
    <location>
        <begin position="124"/>
        <end position="195"/>
    </location>
</feature>
<dbReference type="Proteomes" id="UP000077748">
    <property type="component" value="Chromosome"/>
</dbReference>